<protein>
    <recommendedName>
        <fullName evidence="4">F-box domain-containing protein</fullName>
    </recommendedName>
</protein>
<evidence type="ECO:0008006" key="4">
    <source>
        <dbReference type="Google" id="ProtNLM"/>
    </source>
</evidence>
<feature type="region of interest" description="Disordered" evidence="1">
    <location>
        <begin position="377"/>
        <end position="403"/>
    </location>
</feature>
<evidence type="ECO:0000313" key="3">
    <source>
        <dbReference type="Proteomes" id="UP001375240"/>
    </source>
</evidence>
<dbReference type="Proteomes" id="UP001375240">
    <property type="component" value="Unassembled WGS sequence"/>
</dbReference>
<evidence type="ECO:0000313" key="2">
    <source>
        <dbReference type="EMBL" id="KAK6358945.1"/>
    </source>
</evidence>
<accession>A0AAV9VGR4</accession>
<proteinExistence type="predicted"/>
<name>A0AAV9VGR4_9PEZI</name>
<gene>
    <name evidence="2" type="ORF">TWF696_000119</name>
</gene>
<dbReference type="AlphaFoldDB" id="A0AAV9VGR4"/>
<keyword evidence="3" id="KW-1185">Reference proteome</keyword>
<dbReference type="EMBL" id="JAVHNQ010000001">
    <property type="protein sequence ID" value="KAK6358945.1"/>
    <property type="molecule type" value="Genomic_DNA"/>
</dbReference>
<sequence>MTPILGLPVELLLDIFGLLDGPGDLHAVCDTCTKLRAIKTTKPWDGVLQKVYEKETLTTMTAELYGLWAVRKIKASAGNSQQKLMDSSIPFHQAGYKQDQKLLPAYEKDITAHITEIAKLRRTIRWYTLRYLKQHLKGDGNSLYCENDRKLPGSTSCELKDMYDNAFCLVWLWIEASYVSTKRWSGDIDTMVAWALAGPFWPGGHNPGFVLNACRFIQEELSAACEAFTEVPVNECLYRRMANGPFGCGSTDRLTPYTNWPLSNMRNILPDVIMIALGVDGVRDMLETPLKQQVALLDTYCYTTYLPPATTADSQFRETGYFHELASRYSRVWLRSLESRPKDNMPRPLSHVDRDDLDTAETSLWIRPARKLRSSVWFPREERQPRRGHRTRGQASSGEAGSH</sequence>
<evidence type="ECO:0000256" key="1">
    <source>
        <dbReference type="SAM" id="MobiDB-lite"/>
    </source>
</evidence>
<feature type="compositionally biased region" description="Polar residues" evidence="1">
    <location>
        <begin position="393"/>
        <end position="403"/>
    </location>
</feature>
<reference evidence="2 3" key="1">
    <citation type="submission" date="2019-10" db="EMBL/GenBank/DDBJ databases">
        <authorList>
            <person name="Palmer J.M."/>
        </authorList>
    </citation>
    <scope>NUCLEOTIDE SEQUENCE [LARGE SCALE GENOMIC DNA]</scope>
    <source>
        <strain evidence="2 3">TWF696</strain>
    </source>
</reference>
<organism evidence="2 3">
    <name type="scientific">Orbilia brochopaga</name>
    <dbReference type="NCBI Taxonomy" id="3140254"/>
    <lineage>
        <taxon>Eukaryota</taxon>
        <taxon>Fungi</taxon>
        <taxon>Dikarya</taxon>
        <taxon>Ascomycota</taxon>
        <taxon>Pezizomycotina</taxon>
        <taxon>Orbiliomycetes</taxon>
        <taxon>Orbiliales</taxon>
        <taxon>Orbiliaceae</taxon>
        <taxon>Orbilia</taxon>
    </lineage>
</organism>
<comment type="caution">
    <text evidence="2">The sequence shown here is derived from an EMBL/GenBank/DDBJ whole genome shotgun (WGS) entry which is preliminary data.</text>
</comment>